<dbReference type="Pfam" id="PF04908">
    <property type="entry name" value="SH3BGR"/>
    <property type="match status" value="1"/>
</dbReference>
<evidence type="ECO:0000313" key="1">
    <source>
        <dbReference type="EMBL" id="KXN71126.1"/>
    </source>
</evidence>
<reference evidence="1 2" key="1">
    <citation type="journal article" date="2015" name="Genome Biol. Evol.">
        <title>Phylogenomic analyses indicate that early fungi evolved digesting cell walls of algal ancestors of land plants.</title>
        <authorList>
            <person name="Chang Y."/>
            <person name="Wang S."/>
            <person name="Sekimoto S."/>
            <person name="Aerts A.L."/>
            <person name="Choi C."/>
            <person name="Clum A."/>
            <person name="LaButti K.M."/>
            <person name="Lindquist E.A."/>
            <person name="Yee Ngan C."/>
            <person name="Ohm R.A."/>
            <person name="Salamov A.A."/>
            <person name="Grigoriev I.V."/>
            <person name="Spatafora J.W."/>
            <person name="Berbee M.L."/>
        </authorList>
    </citation>
    <scope>NUCLEOTIDE SEQUENCE [LARGE SCALE GENOMIC DNA]</scope>
    <source>
        <strain evidence="1 2">NRRL 28638</strain>
    </source>
</reference>
<evidence type="ECO:0008006" key="3">
    <source>
        <dbReference type="Google" id="ProtNLM"/>
    </source>
</evidence>
<accession>A0A137P7Z2</accession>
<dbReference type="InterPro" id="IPR006993">
    <property type="entry name" value="Glut_rich_SH3-bd"/>
</dbReference>
<dbReference type="SUPFAM" id="SSF52833">
    <property type="entry name" value="Thioredoxin-like"/>
    <property type="match status" value="1"/>
</dbReference>
<keyword evidence="2" id="KW-1185">Reference proteome</keyword>
<organism evidence="1 2">
    <name type="scientific">Conidiobolus coronatus (strain ATCC 28846 / CBS 209.66 / NRRL 28638)</name>
    <name type="common">Delacroixia coronata</name>
    <dbReference type="NCBI Taxonomy" id="796925"/>
    <lineage>
        <taxon>Eukaryota</taxon>
        <taxon>Fungi</taxon>
        <taxon>Fungi incertae sedis</taxon>
        <taxon>Zoopagomycota</taxon>
        <taxon>Entomophthoromycotina</taxon>
        <taxon>Entomophthoromycetes</taxon>
        <taxon>Entomophthorales</taxon>
        <taxon>Ancylistaceae</taxon>
        <taxon>Conidiobolus</taxon>
    </lineage>
</organism>
<dbReference type="AlphaFoldDB" id="A0A137P7Z2"/>
<dbReference type="STRING" id="796925.A0A137P7Z2"/>
<sequence length="110" mass="12627">EAKELAAEGSEEEGDYPLIELFASSVSGNRTIKSHIRKIEDAFESHDIEYTYMDTASDEQAKLYLKRKSPHQGVLPQIFVDGRFKCLYEEFAHVLETGDLYDYFEIDPEA</sequence>
<name>A0A137P7Z2_CONC2</name>
<dbReference type="Gene3D" id="3.40.30.10">
    <property type="entry name" value="Glutaredoxin"/>
    <property type="match status" value="1"/>
</dbReference>
<proteinExistence type="predicted"/>
<protein>
    <recommendedName>
        <fullName evidence="3">Glutaredoxin domain-containing protein</fullName>
    </recommendedName>
</protein>
<dbReference type="InterPro" id="IPR036249">
    <property type="entry name" value="Thioredoxin-like_sf"/>
</dbReference>
<dbReference type="OrthoDB" id="9932926at2759"/>
<dbReference type="EMBL" id="KQ964483">
    <property type="protein sequence ID" value="KXN71126.1"/>
    <property type="molecule type" value="Genomic_DNA"/>
</dbReference>
<feature type="non-terminal residue" evidence="1">
    <location>
        <position position="1"/>
    </location>
</feature>
<gene>
    <name evidence="1" type="ORF">CONCODRAFT_6221</name>
</gene>
<evidence type="ECO:0000313" key="2">
    <source>
        <dbReference type="Proteomes" id="UP000070444"/>
    </source>
</evidence>
<dbReference type="Proteomes" id="UP000070444">
    <property type="component" value="Unassembled WGS sequence"/>
</dbReference>
<dbReference type="OMA" id="SHDIEYT"/>